<reference evidence="1 2" key="1">
    <citation type="submission" date="2016-06" db="EMBL/GenBank/DDBJ databases">
        <title>Revisiting the taxonomy of the Elizabethkingia Genus based on Whole-Genome Sequencing, Optical Mapping, and MALDI-TOF.</title>
        <authorList>
            <person name="Nicholson A.C."/>
        </authorList>
    </citation>
    <scope>NUCLEOTIDE SEQUENCE [LARGE SCALE GENOMIC DNA]</scope>
    <source>
        <strain evidence="1 2">G4070</strain>
    </source>
</reference>
<protein>
    <submittedName>
        <fullName evidence="1">Uncharacterized protein</fullName>
    </submittedName>
</protein>
<sequence length="263" mass="30727">MLIREFKKGVKNIFQKLVKLLNEIFGFGDEVADHASRPAERRVKKKQAEQARSFLKELKIEDYISLRSKFHDQELVEKLWKSKIINKKIFSSNLKKLYFKYMDAYPVLKKGFNQAEFKTIIKSKGKLIEEVEEFSISGDKTKLLDNFGNPPKLPPNTINVLDDWENFKKFVGGAGDFANRPRNYDSEIKYIFNFLKNHANKGDEFIIETSNIFKTCGSCKREFVMLENYLKTKGKKIKIIVFSDEMIKGTEDLKTVLKLKKKK</sequence>
<gene>
    <name evidence="1" type="ORF">BAZ10_14920</name>
</gene>
<accession>A0A1T3MTP5</accession>
<keyword evidence="2" id="KW-1185">Reference proteome</keyword>
<dbReference type="AlphaFoldDB" id="A0A1T3MTP5"/>
<proteinExistence type="predicted"/>
<organism evidence="1 2">
    <name type="scientific">Elizabethkingia occulta</name>
    <dbReference type="NCBI Taxonomy" id="1867263"/>
    <lineage>
        <taxon>Bacteria</taxon>
        <taxon>Pseudomonadati</taxon>
        <taxon>Bacteroidota</taxon>
        <taxon>Flavobacteriia</taxon>
        <taxon>Flavobacteriales</taxon>
        <taxon>Weeksellaceae</taxon>
        <taxon>Elizabethkingia</taxon>
    </lineage>
</organism>
<dbReference type="EMBL" id="MAHX01000006">
    <property type="protein sequence ID" value="OPC67886.1"/>
    <property type="molecule type" value="Genomic_DNA"/>
</dbReference>
<name>A0A1T3MTP5_9FLAO</name>
<dbReference type="Proteomes" id="UP000190813">
    <property type="component" value="Unassembled WGS sequence"/>
</dbReference>
<dbReference type="RefSeq" id="WP_078771018.1">
    <property type="nucleotide sequence ID" value="NZ_CBCSBR010000019.1"/>
</dbReference>
<comment type="caution">
    <text evidence="1">The sequence shown here is derived from an EMBL/GenBank/DDBJ whole genome shotgun (WGS) entry which is preliminary data.</text>
</comment>
<evidence type="ECO:0000313" key="1">
    <source>
        <dbReference type="EMBL" id="OPC67886.1"/>
    </source>
</evidence>
<evidence type="ECO:0000313" key="2">
    <source>
        <dbReference type="Proteomes" id="UP000190813"/>
    </source>
</evidence>